<feature type="compositionally biased region" description="Polar residues" evidence="7">
    <location>
        <begin position="7"/>
        <end position="22"/>
    </location>
</feature>
<evidence type="ECO:0000313" key="9">
    <source>
        <dbReference type="Proteomes" id="UP000005220"/>
    </source>
</evidence>
<dbReference type="FunCoup" id="H2B105">
    <property type="interactions" value="29"/>
</dbReference>
<accession>H2B105</accession>
<evidence type="ECO:0000256" key="5">
    <source>
        <dbReference type="ARBA" id="ARBA00023136"/>
    </source>
</evidence>
<evidence type="ECO:0000256" key="3">
    <source>
        <dbReference type="ARBA" id="ARBA00010707"/>
    </source>
</evidence>
<dbReference type="KEGG" id="kaf:KAFR_0J02410"/>
<evidence type="ECO:0000256" key="7">
    <source>
        <dbReference type="SAM" id="MobiDB-lite"/>
    </source>
</evidence>
<name>H2B105_KAZAF</name>
<dbReference type="GO" id="GO:0005780">
    <property type="term" value="C:extrinsic component of intraperoxisomal membrane"/>
    <property type="evidence" value="ECO:0007669"/>
    <property type="project" value="InterPro"/>
</dbReference>
<keyword evidence="6" id="KW-0576">Peroxisome</keyword>
<comment type="subcellular location">
    <subcellularLocation>
        <location evidence="2">Peroxisome membrane</location>
        <topology evidence="2">Peripheral membrane protein</topology>
    </subcellularLocation>
</comment>
<comment type="similarity">
    <text evidence="3">Belongs to the INP1 family.</text>
</comment>
<feature type="region of interest" description="Disordered" evidence="7">
    <location>
        <begin position="177"/>
        <end position="198"/>
    </location>
</feature>
<gene>
    <name evidence="8" type="primary">KAFR0J02410</name>
    <name evidence="8" type="ORF">KAFR_0J02410</name>
</gene>
<comment type="function">
    <text evidence="1">Required for peroxisome inheritance.</text>
</comment>
<dbReference type="Proteomes" id="UP000005220">
    <property type="component" value="Chromosome 10"/>
</dbReference>
<dbReference type="InterPro" id="IPR024758">
    <property type="entry name" value="Inp1"/>
</dbReference>
<feature type="compositionally biased region" description="Polar residues" evidence="7">
    <location>
        <begin position="177"/>
        <end position="187"/>
    </location>
</feature>
<sequence length="293" mass="33520">MRDANNRPMSVDSTPTKSTKLQSIRNSLKLSHKNPNLKRSSAQKNTLFKYDNVKVTSLLLNQNSKSLLCRGPIEIYEIRTKSSCSKFMSIGRSNNVIHPLLPKLKISKPDSRKFKYLMFFFNPDRIWEIEFLNIDKCGKKNSYLREVGRDFENVVSRICEFVNSAVTDVKTTILGSSISNEEGQNGASGKEEEEEKDDDELNYLLEDELNAVPNSGAVSEQQDHETIINEAFKRAINKVIPSWHALVAKQHEINVRKRASLYIPTFQEKQIARRSISVLSDYETLVSFKDLKL</sequence>
<feature type="region of interest" description="Disordered" evidence="7">
    <location>
        <begin position="1"/>
        <end position="22"/>
    </location>
</feature>
<proteinExistence type="inferred from homology"/>
<reference evidence="8 9" key="1">
    <citation type="journal article" date="2011" name="Proc. Natl. Acad. Sci. U.S.A.">
        <title>Evolutionary erosion of yeast sex chromosomes by mating-type switching accidents.</title>
        <authorList>
            <person name="Gordon J.L."/>
            <person name="Armisen D."/>
            <person name="Proux-Wera E."/>
            <person name="Oheigeartaigh S.S."/>
            <person name="Byrne K.P."/>
            <person name="Wolfe K.H."/>
        </authorList>
    </citation>
    <scope>NUCLEOTIDE SEQUENCE [LARGE SCALE GENOMIC DNA]</scope>
    <source>
        <strain evidence="9">ATCC 22294 / BCRC 22015 / CBS 2517 / CECT 1963 / NBRC 1671 / NRRL Y-8276</strain>
    </source>
</reference>
<keyword evidence="9" id="KW-1185">Reference proteome</keyword>
<dbReference type="AlphaFoldDB" id="H2B105"/>
<dbReference type="Pfam" id="PF12634">
    <property type="entry name" value="Inp1"/>
    <property type="match status" value="1"/>
</dbReference>
<evidence type="ECO:0000256" key="6">
    <source>
        <dbReference type="ARBA" id="ARBA00023140"/>
    </source>
</evidence>
<dbReference type="GO" id="GO:0045033">
    <property type="term" value="P:peroxisome inheritance"/>
    <property type="evidence" value="ECO:0007669"/>
    <property type="project" value="InterPro"/>
</dbReference>
<evidence type="ECO:0000256" key="2">
    <source>
        <dbReference type="ARBA" id="ARBA00004421"/>
    </source>
</evidence>
<keyword evidence="5" id="KW-0472">Membrane</keyword>
<organism evidence="8 9">
    <name type="scientific">Kazachstania africana (strain ATCC 22294 / BCRC 22015 / CBS 2517 / CECT 1963 / NBRC 1671 / NRRL Y-8276)</name>
    <name type="common">Yeast</name>
    <name type="synonym">Kluyveromyces africanus</name>
    <dbReference type="NCBI Taxonomy" id="1071382"/>
    <lineage>
        <taxon>Eukaryota</taxon>
        <taxon>Fungi</taxon>
        <taxon>Dikarya</taxon>
        <taxon>Ascomycota</taxon>
        <taxon>Saccharomycotina</taxon>
        <taxon>Saccharomycetes</taxon>
        <taxon>Saccharomycetales</taxon>
        <taxon>Saccharomycetaceae</taxon>
        <taxon>Kazachstania</taxon>
    </lineage>
</organism>
<dbReference type="PRINTS" id="PR02103">
    <property type="entry name" value="INPROXISOME1"/>
</dbReference>
<dbReference type="HOGENOM" id="CLU_055317_0_0_1"/>
<dbReference type="InParanoid" id="H2B105"/>
<dbReference type="STRING" id="1071382.H2B105"/>
<dbReference type="EMBL" id="HE650830">
    <property type="protein sequence ID" value="CCF60305.1"/>
    <property type="molecule type" value="Genomic_DNA"/>
</dbReference>
<evidence type="ECO:0000256" key="4">
    <source>
        <dbReference type="ARBA" id="ARBA00021397"/>
    </source>
</evidence>
<evidence type="ECO:0000256" key="1">
    <source>
        <dbReference type="ARBA" id="ARBA00003594"/>
    </source>
</evidence>
<dbReference type="OrthoDB" id="4068391at2759"/>
<protein>
    <recommendedName>
        <fullName evidence="4">Inheritance of peroxisomes protein 1</fullName>
    </recommendedName>
</protein>
<dbReference type="eggNOG" id="ENOG502S7ZC">
    <property type="taxonomic scope" value="Eukaryota"/>
</dbReference>
<dbReference type="RefSeq" id="XP_003959440.1">
    <property type="nucleotide sequence ID" value="XM_003959391.1"/>
</dbReference>
<evidence type="ECO:0000313" key="8">
    <source>
        <dbReference type="EMBL" id="CCF60305.1"/>
    </source>
</evidence>
<dbReference type="GeneID" id="13883954"/>